<dbReference type="Proteomes" id="UP000321621">
    <property type="component" value="Unassembled WGS sequence"/>
</dbReference>
<reference evidence="4 6" key="2">
    <citation type="submission" date="2019-07" db="EMBL/GenBank/DDBJ databases">
        <title>Draft genome of two Muricauda strains isolated from deep sea.</title>
        <authorList>
            <person name="Sun C."/>
        </authorList>
    </citation>
    <scope>NUCLEOTIDE SEQUENCE [LARGE SCALE GENOMIC DNA]</scope>
    <source>
        <strain evidence="4 6">72</strain>
    </source>
</reference>
<dbReference type="PANTHER" id="PTHR30469:SF15">
    <property type="entry name" value="HLYD FAMILY OF SECRETION PROTEINS"/>
    <property type="match status" value="1"/>
</dbReference>
<dbReference type="Gene3D" id="1.10.287.470">
    <property type="entry name" value="Helix hairpin bin"/>
    <property type="match status" value="1"/>
</dbReference>
<proteinExistence type="predicted"/>
<protein>
    <submittedName>
        <fullName evidence="3">HlyD family efflux transporter periplasmic adaptor subunit</fullName>
    </submittedName>
</protein>
<feature type="coiled-coil region" evidence="1">
    <location>
        <begin position="120"/>
        <end position="147"/>
    </location>
</feature>
<evidence type="ECO:0000313" key="4">
    <source>
        <dbReference type="EMBL" id="TXK01270.1"/>
    </source>
</evidence>
<accession>A0A3A1NRL4</accession>
<comment type="caution">
    <text evidence="3">The sequence shown here is derived from an EMBL/GenBank/DDBJ whole genome shotgun (WGS) entry which is preliminary data.</text>
</comment>
<dbReference type="GO" id="GO:1990281">
    <property type="term" value="C:efflux pump complex"/>
    <property type="evidence" value="ECO:0007669"/>
    <property type="project" value="TreeGrafter"/>
</dbReference>
<dbReference type="Gene3D" id="2.40.30.170">
    <property type="match status" value="1"/>
</dbReference>
<reference evidence="3 5" key="1">
    <citation type="submission" date="2018-08" db="EMBL/GenBank/DDBJ databases">
        <title>Proposal of Muricauda 72 sp.nov. and Muricauda NH166 sp.nov., isolated from seawater.</title>
        <authorList>
            <person name="Cheng H."/>
            <person name="Wu Y.-H."/>
            <person name="Guo L.-L."/>
            <person name="Xu X.-W."/>
        </authorList>
    </citation>
    <scope>NUCLEOTIDE SEQUENCE [LARGE SCALE GENOMIC DNA]</scope>
    <source>
        <strain evidence="3 5">72</strain>
    </source>
</reference>
<sequence length="378" mass="42174">MQPSFPEKTTMNYKTIYKILLGFSFSFLIGCGKNNTTTPMKRDIIDVVFASGYLAKTNEYTVTANTEGFLNLSLVKEGDEVKVGNDLFQLSNGVQSNQLDNALVNYQDAVTKAKPDSPQIAQLQLQIEQAETQLELDRKNLDRYSALLQTNAVSQLDFDKVKVQFENSKAHVEILKKSLSDLQQSLQVNLANAKSQLRIQQENNDDYFIKSQISGTVLNVYKEQGELVKRGESIAKIGGGGNILKLFVAEEDISRIALGQRAKISLNTEKDATFDAVITKIYPAFDEKEQSFVVEATFTNAPTSMYAGTQLQANIVIADIKNALVIPTDYLVKEDIVILEKDKKEVPIKIGIKTSEWVQVLEGLDESTRIITPKKEKE</sequence>
<evidence type="ECO:0000256" key="1">
    <source>
        <dbReference type="SAM" id="Coils"/>
    </source>
</evidence>
<name>A0A3A1NRL4_9FLAO</name>
<feature type="domain" description="YknX-like barrel-sandwich hybrid" evidence="2">
    <location>
        <begin position="68"/>
        <end position="227"/>
    </location>
</feature>
<dbReference type="OrthoDB" id="869610at2"/>
<dbReference type="SUPFAM" id="SSF111369">
    <property type="entry name" value="HlyD-like secretion proteins"/>
    <property type="match status" value="1"/>
</dbReference>
<dbReference type="EMBL" id="QXFI01000006">
    <property type="protein sequence ID" value="RIV47438.1"/>
    <property type="molecule type" value="Genomic_DNA"/>
</dbReference>
<organism evidence="3 5">
    <name type="scientific">Flagellimonas pelagia</name>
    <dbReference type="NCBI Taxonomy" id="2306998"/>
    <lineage>
        <taxon>Bacteria</taxon>
        <taxon>Pseudomonadati</taxon>
        <taxon>Bacteroidota</taxon>
        <taxon>Flavobacteriia</taxon>
        <taxon>Flavobacteriales</taxon>
        <taxon>Flavobacteriaceae</taxon>
        <taxon>Flagellimonas</taxon>
    </lineage>
</organism>
<keyword evidence="6" id="KW-1185">Reference proteome</keyword>
<keyword evidence="1" id="KW-0175">Coiled coil</keyword>
<dbReference type="AlphaFoldDB" id="A0A3A1NRL4"/>
<dbReference type="Proteomes" id="UP000266691">
    <property type="component" value="Unassembled WGS sequence"/>
</dbReference>
<evidence type="ECO:0000259" key="2">
    <source>
        <dbReference type="Pfam" id="PF25984"/>
    </source>
</evidence>
<dbReference type="Pfam" id="PF25984">
    <property type="entry name" value="BSH_YknX"/>
    <property type="match status" value="1"/>
</dbReference>
<evidence type="ECO:0000313" key="6">
    <source>
        <dbReference type="Proteomes" id="UP000321621"/>
    </source>
</evidence>
<dbReference type="Gene3D" id="2.40.50.100">
    <property type="match status" value="1"/>
</dbReference>
<dbReference type="GO" id="GO:0015562">
    <property type="term" value="F:efflux transmembrane transporter activity"/>
    <property type="evidence" value="ECO:0007669"/>
    <property type="project" value="TreeGrafter"/>
</dbReference>
<dbReference type="InterPro" id="IPR058639">
    <property type="entry name" value="BSH_YknX-like"/>
</dbReference>
<dbReference type="EMBL" id="VNWK01000006">
    <property type="protein sequence ID" value="TXK01270.1"/>
    <property type="molecule type" value="Genomic_DNA"/>
</dbReference>
<evidence type="ECO:0000313" key="3">
    <source>
        <dbReference type="EMBL" id="RIV47438.1"/>
    </source>
</evidence>
<evidence type="ECO:0000313" key="5">
    <source>
        <dbReference type="Proteomes" id="UP000266691"/>
    </source>
</evidence>
<dbReference type="PANTHER" id="PTHR30469">
    <property type="entry name" value="MULTIDRUG RESISTANCE PROTEIN MDTA"/>
    <property type="match status" value="1"/>
</dbReference>
<gene>
    <name evidence="3" type="ORF">D2V05_00650</name>
    <name evidence="4" type="ORF">FQ017_00640</name>
</gene>